<protein>
    <recommendedName>
        <fullName evidence="2">Endonuclease/exonuclease/phosphatase domain-containing protein</fullName>
    </recommendedName>
</protein>
<proteinExistence type="predicted"/>
<dbReference type="PANTHER" id="PTHR12121:SF34">
    <property type="entry name" value="PROTEIN ANGEL"/>
    <property type="match status" value="1"/>
</dbReference>
<evidence type="ECO:0000313" key="3">
    <source>
        <dbReference type="EMBL" id="GMI12544.1"/>
    </source>
</evidence>
<keyword evidence="4" id="KW-1185">Reference proteome</keyword>
<dbReference type="Pfam" id="PF03372">
    <property type="entry name" value="Exo_endo_phos"/>
    <property type="match status" value="1"/>
</dbReference>
<dbReference type="PANTHER" id="PTHR12121">
    <property type="entry name" value="CARBON CATABOLITE REPRESSOR PROTEIN 4"/>
    <property type="match status" value="1"/>
</dbReference>
<feature type="region of interest" description="Disordered" evidence="1">
    <location>
        <begin position="150"/>
        <end position="185"/>
    </location>
</feature>
<dbReference type="EMBL" id="BRXW01000178">
    <property type="protein sequence ID" value="GMI12544.1"/>
    <property type="molecule type" value="Genomic_DNA"/>
</dbReference>
<name>A0A9W7KV03_9STRA</name>
<dbReference type="InterPro" id="IPR005135">
    <property type="entry name" value="Endo/exonuclease/phosphatase"/>
</dbReference>
<sequence>MPPPRDDGMVYSWHLSLRVDRPLEGCTLTPACYMYSKKLDHNDNDKPLSHLYLSKTVPPAHEFKYTWYRSKEKQETCHSVTCPRRGSYSPLEWSKYKIRGGWSRRLEKGADHGAEVTSVMCVDNRRSCFGKRFCNEDCFVKGWRESGAVAPGVHKKKGEQDEQEGNNKSPQNSPALGPSSPAPKVYSHIANVDTDEWEMVAQTQGDPASASAASFSPPPDVVGHKLLLLAEAVVAGKDTVLMSRVSKTELCLSAPPSPPKRQLVTAKNIPSAGFRFRAVTYNILAEIYATGSMYPYCDYYALQWDYRFQNIKRELMSIDGDVISLQEVQSDYFTSHVQPFFNELGYDGQFKQKTRDAMGIAGKVDGCAMFWKRSKLQVVEAYSIEFNELAQRQAESLGMNSKNPATTHYINRLKKDNIAQIVVLEFIQQSTRSAANQHSRICVVNTHLLANKEHPDIKLWQAWQLVSQVEEYALSRNLPVMICGDLNSTPDSAVYDLLAAQTVHPGHPDLQVNETEGKQRVLPDPRNITHSLSLASAYQTVMGDEPEFTNYTGGFRGTLDYIWYSADTLRPLSTAPIHSEEMIHEYGIALPNTQFSSDHILMMADMQLGGPARG</sequence>
<dbReference type="InterPro" id="IPR036691">
    <property type="entry name" value="Endo/exonu/phosph_ase_sf"/>
</dbReference>
<feature type="domain" description="Endonuclease/exonuclease/phosphatase" evidence="2">
    <location>
        <begin position="279"/>
        <end position="599"/>
    </location>
</feature>
<dbReference type="OrthoDB" id="428734at2759"/>
<comment type="caution">
    <text evidence="3">The sequence shown here is derived from an EMBL/GenBank/DDBJ whole genome shotgun (WGS) entry which is preliminary data.</text>
</comment>
<organism evidence="3 4">
    <name type="scientific">Triparma laevis f. longispina</name>
    <dbReference type="NCBI Taxonomy" id="1714387"/>
    <lineage>
        <taxon>Eukaryota</taxon>
        <taxon>Sar</taxon>
        <taxon>Stramenopiles</taxon>
        <taxon>Ochrophyta</taxon>
        <taxon>Bolidophyceae</taxon>
        <taxon>Parmales</taxon>
        <taxon>Triparmaceae</taxon>
        <taxon>Triparma</taxon>
    </lineage>
</organism>
<dbReference type="InterPro" id="IPR050410">
    <property type="entry name" value="CCR4/nocturin_mRNA_transcr"/>
</dbReference>
<evidence type="ECO:0000259" key="2">
    <source>
        <dbReference type="Pfam" id="PF03372"/>
    </source>
</evidence>
<gene>
    <name evidence="3" type="ORF">TrLO_g12981</name>
</gene>
<dbReference type="GO" id="GO:0000175">
    <property type="term" value="F:3'-5'-RNA exonuclease activity"/>
    <property type="evidence" value="ECO:0007669"/>
    <property type="project" value="TreeGrafter"/>
</dbReference>
<accession>A0A9W7KV03</accession>
<dbReference type="AlphaFoldDB" id="A0A9W7KV03"/>
<evidence type="ECO:0000256" key="1">
    <source>
        <dbReference type="SAM" id="MobiDB-lite"/>
    </source>
</evidence>
<dbReference type="SUPFAM" id="SSF56219">
    <property type="entry name" value="DNase I-like"/>
    <property type="match status" value="1"/>
</dbReference>
<dbReference type="Proteomes" id="UP001165122">
    <property type="component" value="Unassembled WGS sequence"/>
</dbReference>
<reference evidence="4" key="1">
    <citation type="journal article" date="2023" name="Commun. Biol.">
        <title>Genome analysis of Parmales, the sister group of diatoms, reveals the evolutionary specialization of diatoms from phago-mixotrophs to photoautotrophs.</title>
        <authorList>
            <person name="Ban H."/>
            <person name="Sato S."/>
            <person name="Yoshikawa S."/>
            <person name="Yamada K."/>
            <person name="Nakamura Y."/>
            <person name="Ichinomiya M."/>
            <person name="Sato N."/>
            <person name="Blanc-Mathieu R."/>
            <person name="Endo H."/>
            <person name="Kuwata A."/>
            <person name="Ogata H."/>
        </authorList>
    </citation>
    <scope>NUCLEOTIDE SEQUENCE [LARGE SCALE GENOMIC DNA]</scope>
    <source>
        <strain evidence="4">NIES 3700</strain>
    </source>
</reference>
<dbReference type="Gene3D" id="3.60.10.10">
    <property type="entry name" value="Endonuclease/exonuclease/phosphatase"/>
    <property type="match status" value="1"/>
</dbReference>
<evidence type="ECO:0000313" key="4">
    <source>
        <dbReference type="Proteomes" id="UP001165122"/>
    </source>
</evidence>